<gene>
    <name evidence="2" type="ORF">PILCRDRAFT_814696</name>
</gene>
<proteinExistence type="predicted"/>
<evidence type="ECO:0000256" key="1">
    <source>
        <dbReference type="SAM" id="Phobius"/>
    </source>
</evidence>
<accession>A0A0C3FUE8</accession>
<dbReference type="AlphaFoldDB" id="A0A0C3FUE8"/>
<reference evidence="3" key="2">
    <citation type="submission" date="2015-01" db="EMBL/GenBank/DDBJ databases">
        <title>Evolutionary Origins and Diversification of the Mycorrhizal Mutualists.</title>
        <authorList>
            <consortium name="DOE Joint Genome Institute"/>
            <consortium name="Mycorrhizal Genomics Consortium"/>
            <person name="Kohler A."/>
            <person name="Kuo A."/>
            <person name="Nagy L.G."/>
            <person name="Floudas D."/>
            <person name="Copeland A."/>
            <person name="Barry K.W."/>
            <person name="Cichocki N."/>
            <person name="Veneault-Fourrey C."/>
            <person name="LaButti K."/>
            <person name="Lindquist E.A."/>
            <person name="Lipzen A."/>
            <person name="Lundell T."/>
            <person name="Morin E."/>
            <person name="Murat C."/>
            <person name="Riley R."/>
            <person name="Ohm R."/>
            <person name="Sun H."/>
            <person name="Tunlid A."/>
            <person name="Henrissat B."/>
            <person name="Grigoriev I.V."/>
            <person name="Hibbett D.S."/>
            <person name="Martin F."/>
        </authorList>
    </citation>
    <scope>NUCLEOTIDE SEQUENCE [LARGE SCALE GENOMIC DNA]</scope>
    <source>
        <strain evidence="3">F 1598</strain>
    </source>
</reference>
<dbReference type="STRING" id="765440.A0A0C3FUE8"/>
<name>A0A0C3FUE8_PILCF</name>
<feature type="transmembrane region" description="Helical" evidence="1">
    <location>
        <begin position="192"/>
        <end position="218"/>
    </location>
</feature>
<dbReference type="HOGENOM" id="CLU_034493_0_0_1"/>
<organism evidence="2 3">
    <name type="scientific">Piloderma croceum (strain F 1598)</name>
    <dbReference type="NCBI Taxonomy" id="765440"/>
    <lineage>
        <taxon>Eukaryota</taxon>
        <taxon>Fungi</taxon>
        <taxon>Dikarya</taxon>
        <taxon>Basidiomycota</taxon>
        <taxon>Agaricomycotina</taxon>
        <taxon>Agaricomycetes</taxon>
        <taxon>Agaricomycetidae</taxon>
        <taxon>Atheliales</taxon>
        <taxon>Atheliaceae</taxon>
        <taxon>Piloderma</taxon>
    </lineage>
</organism>
<evidence type="ECO:0000313" key="3">
    <source>
        <dbReference type="Proteomes" id="UP000054166"/>
    </source>
</evidence>
<feature type="transmembrane region" description="Helical" evidence="1">
    <location>
        <begin position="81"/>
        <end position="104"/>
    </location>
</feature>
<feature type="transmembrane region" description="Helical" evidence="1">
    <location>
        <begin position="124"/>
        <end position="145"/>
    </location>
</feature>
<dbReference type="InParanoid" id="A0A0C3FUE8"/>
<keyword evidence="1" id="KW-1133">Transmembrane helix</keyword>
<sequence length="607" mass="65827">MGSSFVPQDIVSRNSHRGEAIEMVQPNGPLQSGRTALQNPNWPSSECLTPSVHSPHSYHFRIEPRFPTTSTLSRRSRWLRITLFVLLELSFAALAACCISRPLILPSNLAPRARQAEVKGGFTILFILWQALALFPVRGILSYIFSGEWVYQFSRTGALVPGTTDRVSTLTAGYWDRVCYFRDRTASWSFRIAFLTSLLFAALASLAPGVINVIVVFAPNTMMLEIGNLTVPNFNVFEFHFETWNPIERAWLITRLEQIEKSQFGYQNERNWMVAWPSLGLPANGSGAIEYPSDVVRFEFNCQWEVPTWGSDAFYGIRGANWSVWDYMGAPQPPDPLATILPMAQSSSNALSAYLFLGGNSSLSDGSTYSFVDLTGLPSAYNLTGNLPSPGQSGVSYQAPLTTVLVCDPQPSVSGGSVTLNTNGSLFVTSSGLPSLYNNIPPEMAYVVLSQGLLGAASAPETYGNSHIAVNYIAASLFMKDPSFNITTYPTGVPVLDLASINNNLDVYTGSASKAYMDGYLPNDTWLPTAALSTIPVNAQWQEQRLALVTNKTLWVVVIACMVVAGGLLGLLGMGVGDGGGEREPLGLGSVMNAIQVSTTLDDEVGA</sequence>
<dbReference type="EMBL" id="KN832978">
    <property type="protein sequence ID" value="KIM88020.1"/>
    <property type="molecule type" value="Genomic_DNA"/>
</dbReference>
<keyword evidence="1" id="KW-0812">Transmembrane</keyword>
<reference evidence="2 3" key="1">
    <citation type="submission" date="2014-04" db="EMBL/GenBank/DDBJ databases">
        <authorList>
            <consortium name="DOE Joint Genome Institute"/>
            <person name="Kuo A."/>
            <person name="Tarkka M."/>
            <person name="Buscot F."/>
            <person name="Kohler A."/>
            <person name="Nagy L.G."/>
            <person name="Floudas D."/>
            <person name="Copeland A."/>
            <person name="Barry K.W."/>
            <person name="Cichocki N."/>
            <person name="Veneault-Fourrey C."/>
            <person name="LaButti K."/>
            <person name="Lindquist E.A."/>
            <person name="Lipzen A."/>
            <person name="Lundell T."/>
            <person name="Morin E."/>
            <person name="Murat C."/>
            <person name="Sun H."/>
            <person name="Tunlid A."/>
            <person name="Henrissat B."/>
            <person name="Grigoriev I.V."/>
            <person name="Hibbett D.S."/>
            <person name="Martin F."/>
            <person name="Nordberg H.P."/>
            <person name="Cantor M.N."/>
            <person name="Hua S.X."/>
        </authorList>
    </citation>
    <scope>NUCLEOTIDE SEQUENCE [LARGE SCALE GENOMIC DNA]</scope>
    <source>
        <strain evidence="2 3">F 1598</strain>
    </source>
</reference>
<protein>
    <submittedName>
        <fullName evidence="2">Uncharacterized protein</fullName>
    </submittedName>
</protein>
<keyword evidence="1" id="KW-0472">Membrane</keyword>
<dbReference type="Proteomes" id="UP000054166">
    <property type="component" value="Unassembled WGS sequence"/>
</dbReference>
<evidence type="ECO:0000313" key="2">
    <source>
        <dbReference type="EMBL" id="KIM88020.1"/>
    </source>
</evidence>
<feature type="transmembrane region" description="Helical" evidence="1">
    <location>
        <begin position="554"/>
        <end position="576"/>
    </location>
</feature>
<dbReference type="OrthoDB" id="3002717at2759"/>
<keyword evidence="3" id="KW-1185">Reference proteome</keyword>